<name>A0A1I0UEQ6_9NOCA</name>
<feature type="compositionally biased region" description="Polar residues" evidence="1">
    <location>
        <begin position="131"/>
        <end position="142"/>
    </location>
</feature>
<feature type="compositionally biased region" description="Pro residues" evidence="1">
    <location>
        <begin position="415"/>
        <end position="426"/>
    </location>
</feature>
<proteinExistence type="predicted"/>
<dbReference type="Proteomes" id="UP000182054">
    <property type="component" value="Unassembled WGS sequence"/>
</dbReference>
<evidence type="ECO:0000256" key="1">
    <source>
        <dbReference type="SAM" id="MobiDB-lite"/>
    </source>
</evidence>
<feature type="domain" description="Septum formation-related" evidence="3">
    <location>
        <begin position="145"/>
        <end position="372"/>
    </location>
</feature>
<keyword evidence="2" id="KW-0812">Transmembrane</keyword>
<protein>
    <submittedName>
        <fullName evidence="4">Septum formation</fullName>
    </submittedName>
</protein>
<feature type="region of interest" description="Disordered" evidence="1">
    <location>
        <begin position="118"/>
        <end position="161"/>
    </location>
</feature>
<dbReference type="AlphaFoldDB" id="A0A1I0UEQ6"/>
<feature type="region of interest" description="Disordered" evidence="1">
    <location>
        <begin position="1"/>
        <end position="90"/>
    </location>
</feature>
<feature type="region of interest" description="Disordered" evidence="1">
    <location>
        <begin position="401"/>
        <end position="426"/>
    </location>
</feature>
<sequence length="426" mass="43473">MMVPMSPKPDDPSSPQPGDPATPPSTESTDSNAASTESTDSPTASTEGSEPTVESSAVSSEAASTDAPTTDAKPTGAQPTEAGPSRRTVQAGKARRLLALVAIGAVGAAAVTIGVSGGFDRSENLPAPTAAGSSAGTVSFDSSDAGDCLQWTPTDDPDTDRQDLAEVSCAEPHRFEVARTVNLATFPVAEFATGSPYPDASRFAALRDEHCVAAVQDYTGGRFDPTGRYSVGLMFPSQAGWAKGERSIRCGIQQTGATSALQEMVGRVADQDQSTVWDAGTCVGVESGVPTDPVDCGTAHAFEVVSVVDLGAQFPGGLPSVDDQDRYLEPTCTQAAEAYLGGPDVLRDKTLTLFWDNVDASSWMAGSRRVSCSVGKEVESGGFAAIVGSAKGDITIDGVAPVPPPPVPDGRSLPTPLPGAAPLPGA</sequence>
<reference evidence="4 5" key="1">
    <citation type="submission" date="2016-10" db="EMBL/GenBank/DDBJ databases">
        <authorList>
            <person name="de Groot N.N."/>
        </authorList>
    </citation>
    <scope>NUCLEOTIDE SEQUENCE [LARGE SCALE GENOMIC DNA]</scope>
    <source>
        <strain evidence="4 5">DSM 44908</strain>
    </source>
</reference>
<organism evidence="4 5">
    <name type="scientific">Rhodococcoides kroppenstedtii</name>
    <dbReference type="NCBI Taxonomy" id="293050"/>
    <lineage>
        <taxon>Bacteria</taxon>
        <taxon>Bacillati</taxon>
        <taxon>Actinomycetota</taxon>
        <taxon>Actinomycetes</taxon>
        <taxon>Mycobacteriales</taxon>
        <taxon>Nocardiaceae</taxon>
        <taxon>Rhodococcoides</taxon>
    </lineage>
</organism>
<evidence type="ECO:0000256" key="2">
    <source>
        <dbReference type="SAM" id="Phobius"/>
    </source>
</evidence>
<feature type="compositionally biased region" description="Polar residues" evidence="1">
    <location>
        <begin position="24"/>
        <end position="48"/>
    </location>
</feature>
<feature type="transmembrane region" description="Helical" evidence="2">
    <location>
        <begin position="97"/>
        <end position="119"/>
    </location>
</feature>
<feature type="compositionally biased region" description="Low complexity" evidence="1">
    <location>
        <begin position="49"/>
        <end position="65"/>
    </location>
</feature>
<evidence type="ECO:0000313" key="4">
    <source>
        <dbReference type="EMBL" id="SFA62521.1"/>
    </source>
</evidence>
<accession>A0A1I0UEQ6</accession>
<keyword evidence="2" id="KW-1133">Transmembrane helix</keyword>
<gene>
    <name evidence="4" type="ORF">SAMN05444374_12320</name>
</gene>
<keyword evidence="2" id="KW-0472">Membrane</keyword>
<dbReference type="Pfam" id="PF13845">
    <property type="entry name" value="Septum_form"/>
    <property type="match status" value="1"/>
</dbReference>
<feature type="compositionally biased region" description="Pro residues" evidence="1">
    <location>
        <begin position="12"/>
        <end position="23"/>
    </location>
</feature>
<evidence type="ECO:0000313" key="5">
    <source>
        <dbReference type="Proteomes" id="UP000182054"/>
    </source>
</evidence>
<evidence type="ECO:0000259" key="3">
    <source>
        <dbReference type="Pfam" id="PF13845"/>
    </source>
</evidence>
<dbReference type="InterPro" id="IPR026004">
    <property type="entry name" value="Septum_form"/>
</dbReference>
<dbReference type="EMBL" id="FOJN01000023">
    <property type="protein sequence ID" value="SFA62521.1"/>
    <property type="molecule type" value="Genomic_DNA"/>
</dbReference>